<evidence type="ECO:0000256" key="8">
    <source>
        <dbReference type="PIRNR" id="PIRNR016661"/>
    </source>
</evidence>
<keyword evidence="5 9" id="KW-0812">Transmembrane</keyword>
<feature type="transmembrane region" description="Helical" evidence="9">
    <location>
        <begin position="141"/>
        <end position="164"/>
    </location>
</feature>
<keyword evidence="7 8" id="KW-0472">Membrane</keyword>
<dbReference type="HOGENOM" id="CLU_077931_0_0_11"/>
<feature type="transmembrane region" description="Helical" evidence="9">
    <location>
        <begin position="80"/>
        <end position="99"/>
    </location>
</feature>
<evidence type="ECO:0000256" key="1">
    <source>
        <dbReference type="ARBA" id="ARBA00004651"/>
    </source>
</evidence>
<reference evidence="10 11" key="1">
    <citation type="journal article" date="2010" name="BMC Genomics">
        <title>Complete genome sequence and lifestyle of black-pigmented Corynebacterium aurimucosum ATCC 700975 (formerly C. nigricans CN-1) isolated from a vaginal swab of a woman with spontaneous abortion.</title>
        <authorList>
            <person name="Trost E."/>
            <person name="Gotker S."/>
            <person name="Schneider J."/>
            <person name="Schneiker-Bekel S."/>
            <person name="Szczepanowski R."/>
            <person name="Tilker A."/>
            <person name="Viehoever P."/>
            <person name="Arnold W."/>
            <person name="Bekel T."/>
            <person name="Blom J."/>
            <person name="Gartemann K.H."/>
            <person name="Linke B."/>
            <person name="Goesmann A."/>
            <person name="Puhler A."/>
            <person name="Shukla S.K."/>
            <person name="Tauch A."/>
        </authorList>
    </citation>
    <scope>NUCLEOTIDE SEQUENCE [LARGE SCALE GENOMIC DNA]</scope>
    <source>
        <strain evidence="11">ATCC 700975 / DSM 44827 / CIP 107346 / CN-1</strain>
    </source>
</reference>
<organism evidence="10 11">
    <name type="scientific">Corynebacterium aurimucosum (strain ATCC 700975 / DSM 44827 / CIP 107346 / CN-1)</name>
    <name type="common">Corynebacterium nigricans</name>
    <dbReference type="NCBI Taxonomy" id="548476"/>
    <lineage>
        <taxon>Bacteria</taxon>
        <taxon>Bacillati</taxon>
        <taxon>Actinomycetota</taxon>
        <taxon>Actinomycetes</taxon>
        <taxon>Mycobacteriales</taxon>
        <taxon>Corynebacteriaceae</taxon>
        <taxon>Corynebacterium</taxon>
    </lineage>
</organism>
<feature type="transmembrane region" description="Helical" evidence="9">
    <location>
        <begin position="184"/>
        <end position="201"/>
    </location>
</feature>
<dbReference type="Proteomes" id="UP000002077">
    <property type="component" value="Chromosome"/>
</dbReference>
<gene>
    <name evidence="10" type="primary">bioY</name>
    <name evidence="10" type="ordered locus">cauri_1503</name>
</gene>
<feature type="transmembrane region" description="Helical" evidence="9">
    <location>
        <begin position="111"/>
        <end position="129"/>
    </location>
</feature>
<comment type="subcellular location">
    <subcellularLocation>
        <location evidence="1 8">Cell membrane</location>
        <topology evidence="1 8">Multi-pass membrane protein</topology>
    </subcellularLocation>
</comment>
<dbReference type="Gene3D" id="1.10.1760.20">
    <property type="match status" value="1"/>
</dbReference>
<keyword evidence="4 8" id="KW-1003">Cell membrane</keyword>
<keyword evidence="11" id="KW-1185">Reference proteome</keyword>
<accession>C3PGZ2</accession>
<dbReference type="AlphaFoldDB" id="C3PGZ2"/>
<dbReference type="GO" id="GO:0005886">
    <property type="term" value="C:plasma membrane"/>
    <property type="evidence" value="ECO:0007669"/>
    <property type="project" value="UniProtKB-SubCell"/>
</dbReference>
<evidence type="ECO:0000256" key="4">
    <source>
        <dbReference type="ARBA" id="ARBA00022475"/>
    </source>
</evidence>
<evidence type="ECO:0000256" key="3">
    <source>
        <dbReference type="ARBA" id="ARBA00022448"/>
    </source>
</evidence>
<dbReference type="eggNOG" id="COG1268">
    <property type="taxonomic scope" value="Bacteria"/>
</dbReference>
<evidence type="ECO:0000256" key="9">
    <source>
        <dbReference type="SAM" id="Phobius"/>
    </source>
</evidence>
<evidence type="ECO:0000256" key="5">
    <source>
        <dbReference type="ARBA" id="ARBA00022692"/>
    </source>
</evidence>
<evidence type="ECO:0000313" key="11">
    <source>
        <dbReference type="Proteomes" id="UP000002077"/>
    </source>
</evidence>
<feature type="transmembrane region" description="Helical" evidence="9">
    <location>
        <begin position="32"/>
        <end position="50"/>
    </location>
</feature>
<proteinExistence type="inferred from homology"/>
<comment type="similarity">
    <text evidence="2 8">Belongs to the BioY family.</text>
</comment>
<dbReference type="InterPro" id="IPR003784">
    <property type="entry name" value="BioY"/>
</dbReference>
<feature type="transmembrane region" description="Helical" evidence="9">
    <location>
        <begin position="56"/>
        <end position="73"/>
    </location>
</feature>
<evidence type="ECO:0000256" key="7">
    <source>
        <dbReference type="ARBA" id="ARBA00023136"/>
    </source>
</evidence>
<protein>
    <recommendedName>
        <fullName evidence="8">Biotin transporter</fullName>
    </recommendedName>
</protein>
<dbReference type="PANTHER" id="PTHR34295:SF4">
    <property type="entry name" value="BIOTIN TRANSPORTER BIOY-RELATED"/>
    <property type="match status" value="1"/>
</dbReference>
<dbReference type="STRING" id="548476.cauri_1503"/>
<dbReference type="PANTHER" id="PTHR34295">
    <property type="entry name" value="BIOTIN TRANSPORTER BIOY"/>
    <property type="match status" value="1"/>
</dbReference>
<dbReference type="GO" id="GO:0015225">
    <property type="term" value="F:biotin transmembrane transporter activity"/>
    <property type="evidence" value="ECO:0007669"/>
    <property type="project" value="UniProtKB-UniRule"/>
</dbReference>
<name>C3PGZ2_CORA7</name>
<evidence type="ECO:0000256" key="2">
    <source>
        <dbReference type="ARBA" id="ARBA00010692"/>
    </source>
</evidence>
<evidence type="ECO:0000256" key="6">
    <source>
        <dbReference type="ARBA" id="ARBA00022989"/>
    </source>
</evidence>
<dbReference type="PIRSF" id="PIRSF016661">
    <property type="entry name" value="BioY"/>
    <property type="match status" value="1"/>
</dbReference>
<sequence length="213" mass="21889">MLEQCSKGLICCIITPLDKLWPMKKNSVATDIAYVAVFTALIIVFAFVSIPTPTVGVPIVLQNAVIILAGLVLGGRRGLFVGLLFIALGLVGLPILAGGRSALSAIAGPTVGYIVGYVVAPAIAGLIAYRAPRDKGGMTAVLAIAGLVGLAVQYFCGSLGLVFRSDMSFGAAVLAQGPFIIPDLIKVAVMVVIAVGVHAAFPDLMGRRTAKAK</sequence>
<dbReference type="EMBL" id="CP001601">
    <property type="protein sequence ID" value="ACP33096.1"/>
    <property type="molecule type" value="Genomic_DNA"/>
</dbReference>
<evidence type="ECO:0000313" key="10">
    <source>
        <dbReference type="EMBL" id="ACP33096.1"/>
    </source>
</evidence>
<keyword evidence="6 9" id="KW-1133">Transmembrane helix</keyword>
<keyword evidence="3 8" id="KW-0813">Transport</keyword>
<dbReference type="KEGG" id="car:cauri_1503"/>
<dbReference type="Pfam" id="PF02632">
    <property type="entry name" value="BioY"/>
    <property type="match status" value="1"/>
</dbReference>